<gene>
    <name evidence="1" type="ORF">GMJLKIPL_1308</name>
</gene>
<evidence type="ECO:0000313" key="1">
    <source>
        <dbReference type="EMBL" id="GJD99391.1"/>
    </source>
</evidence>
<name>A0ABQ4S8T6_9HYPH</name>
<reference evidence="1" key="1">
    <citation type="journal article" date="2021" name="Front. Microbiol.">
        <title>Comprehensive Comparative Genomics and Phenotyping of Methylobacterium Species.</title>
        <authorList>
            <person name="Alessa O."/>
            <person name="Ogura Y."/>
            <person name="Fujitani Y."/>
            <person name="Takami H."/>
            <person name="Hayashi T."/>
            <person name="Sahin N."/>
            <person name="Tani A."/>
        </authorList>
    </citation>
    <scope>NUCLEOTIDE SEQUENCE</scope>
    <source>
        <strain evidence="1">DSM 17168</strain>
    </source>
</reference>
<sequence length="258" mass="27061">MSALAALRDVREKLAFLRAQGGAAGVAAKVAAVLYDRSLRRLLPRAEPVLYAGLPTGLHRAWGDRWLPAALVRQDMPDFEHGLVTALRAAVRPGDAVTVIGTGNGITTAVAALAAGEAGSVTCYEGDPGGIAATARTLAANGVSARVRLHHAVVGAPIRVYGAAPSRTVVPPEDLPPADVLELDCEGAEVPILERMTIRPRVVAVETHGCYGAPSGRVRALLERHGYAVSDLGFAEPQMERHCREGDIRVLVGARPEA</sequence>
<evidence type="ECO:0008006" key="3">
    <source>
        <dbReference type="Google" id="ProtNLM"/>
    </source>
</evidence>
<protein>
    <recommendedName>
        <fullName evidence="3">Methyltransferase FkbM domain-containing protein</fullName>
    </recommendedName>
</protein>
<dbReference type="RefSeq" id="WP_238234274.1">
    <property type="nucleotide sequence ID" value="NZ_BPQQ01000015.1"/>
</dbReference>
<keyword evidence="2" id="KW-1185">Reference proteome</keyword>
<dbReference type="Proteomes" id="UP001055153">
    <property type="component" value="Unassembled WGS sequence"/>
</dbReference>
<dbReference type="EMBL" id="BPQQ01000015">
    <property type="protein sequence ID" value="GJD99391.1"/>
    <property type="molecule type" value="Genomic_DNA"/>
</dbReference>
<dbReference type="SUPFAM" id="SSF53335">
    <property type="entry name" value="S-adenosyl-L-methionine-dependent methyltransferases"/>
    <property type="match status" value="1"/>
</dbReference>
<accession>A0ABQ4S8T6</accession>
<reference evidence="1" key="2">
    <citation type="submission" date="2021-08" db="EMBL/GenBank/DDBJ databases">
        <authorList>
            <person name="Tani A."/>
            <person name="Ola A."/>
            <person name="Ogura Y."/>
            <person name="Katsura K."/>
            <person name="Hayashi T."/>
        </authorList>
    </citation>
    <scope>NUCLEOTIDE SEQUENCE</scope>
    <source>
        <strain evidence="1">DSM 17168</strain>
    </source>
</reference>
<dbReference type="InterPro" id="IPR029063">
    <property type="entry name" value="SAM-dependent_MTases_sf"/>
</dbReference>
<organism evidence="1 2">
    <name type="scientific">Methylobacterium isbiliense</name>
    <dbReference type="NCBI Taxonomy" id="315478"/>
    <lineage>
        <taxon>Bacteria</taxon>
        <taxon>Pseudomonadati</taxon>
        <taxon>Pseudomonadota</taxon>
        <taxon>Alphaproteobacteria</taxon>
        <taxon>Hyphomicrobiales</taxon>
        <taxon>Methylobacteriaceae</taxon>
        <taxon>Methylobacterium</taxon>
    </lineage>
</organism>
<comment type="caution">
    <text evidence="1">The sequence shown here is derived from an EMBL/GenBank/DDBJ whole genome shotgun (WGS) entry which is preliminary data.</text>
</comment>
<proteinExistence type="predicted"/>
<dbReference type="Gene3D" id="3.40.50.150">
    <property type="entry name" value="Vaccinia Virus protein VP39"/>
    <property type="match status" value="1"/>
</dbReference>
<evidence type="ECO:0000313" key="2">
    <source>
        <dbReference type="Proteomes" id="UP001055153"/>
    </source>
</evidence>